<dbReference type="Pfam" id="PF14111">
    <property type="entry name" value="DUF4283"/>
    <property type="match status" value="1"/>
</dbReference>
<protein>
    <recommendedName>
        <fullName evidence="6">DUF4283 domain-containing protein</fullName>
    </recommendedName>
</protein>
<sequence length="567" mass="62418">MHLELPSIYSLVTFHADDKTNPSNEMVDVGPLLDADYSPFMTDDPDETSWTDFEDLSKGYGDDPPGTSDPRGPLGTLQGFFSRMDPEEISKLCASLSIHSQDEKLWSVRDTLKESAGRKLDLCLVGKVLSNKHVNMEAFRAVIPKIWQTKLEIEVVQDNTFLFYFRNQGDRFRALAGGPWSFDNSLLVLDKLSGIGDIAKLGFNRVVFWVQIPNAPLLCMTREMGEFIGQLIGELVDIDVGVTGECFGKYMHLKVAIDVSKPLKRFLILELVKGEEYLLLLRYEKLPEYCFHYGIIGHSHQECHNKKDSRAASLEFDFDPWLRATSLPGQIKNAGQQQRYRGEKGQNRPGGVISAAKSSEPPSSVEGTWRSKHVDIGSTGLAVSSGLEGQHATSEKIGSVSNFSLAENSKSVGVLSGQTGVSDGNHDEQKDTIAVENDNSSMRKDYGSTIDEVPFAEGLQGTDEVNVKALEVNAVYNALKDQVTGCPVGHIGTSKKTGKWKRWAREGGLHFSDSAGESLADKKRSSGDRDTSTSAEFKKQRMIVAFDSESIEISVSFRGGGVLVEVT</sequence>
<evidence type="ECO:0000256" key="1">
    <source>
        <dbReference type="SAM" id="MobiDB-lite"/>
    </source>
</evidence>
<dbReference type="InterPro" id="IPR040256">
    <property type="entry name" value="At4g02000-like"/>
</dbReference>
<dbReference type="AlphaFoldDB" id="A0A5C7I5T6"/>
<name>A0A5C7I5T6_9ROSI</name>
<feature type="compositionally biased region" description="Basic and acidic residues" evidence="1">
    <location>
        <begin position="519"/>
        <end position="534"/>
    </location>
</feature>
<feature type="region of interest" description="Disordered" evidence="1">
    <location>
        <begin position="419"/>
        <end position="444"/>
    </location>
</feature>
<gene>
    <name evidence="4" type="ORF">EZV62_010886</name>
</gene>
<feature type="domain" description="DUF4283" evidence="2">
    <location>
        <begin position="119"/>
        <end position="193"/>
    </location>
</feature>
<dbReference type="InterPro" id="IPR025558">
    <property type="entry name" value="DUF4283"/>
</dbReference>
<feature type="region of interest" description="Disordered" evidence="1">
    <location>
        <begin position="514"/>
        <end position="534"/>
    </location>
</feature>
<dbReference type="EMBL" id="VAHF01000004">
    <property type="protein sequence ID" value="TXG63892.1"/>
    <property type="molecule type" value="Genomic_DNA"/>
</dbReference>
<feature type="compositionally biased region" description="Polar residues" evidence="1">
    <location>
        <begin position="356"/>
        <end position="366"/>
    </location>
</feature>
<evidence type="ECO:0000259" key="3">
    <source>
        <dbReference type="Pfam" id="PF14392"/>
    </source>
</evidence>
<dbReference type="PANTHER" id="PTHR31286">
    <property type="entry name" value="GLYCINE-RICH CELL WALL STRUCTURAL PROTEIN 1.8-LIKE"/>
    <property type="match status" value="1"/>
</dbReference>
<reference evidence="5" key="1">
    <citation type="journal article" date="2019" name="Gigascience">
        <title>De novo genome assembly of the endangered Acer yangbiense, a plant species with extremely small populations endemic to Yunnan Province, China.</title>
        <authorList>
            <person name="Yang J."/>
            <person name="Wariss H.M."/>
            <person name="Tao L."/>
            <person name="Zhang R."/>
            <person name="Yun Q."/>
            <person name="Hollingsworth P."/>
            <person name="Dao Z."/>
            <person name="Luo G."/>
            <person name="Guo H."/>
            <person name="Ma Y."/>
            <person name="Sun W."/>
        </authorList>
    </citation>
    <scope>NUCLEOTIDE SEQUENCE [LARGE SCALE GENOMIC DNA]</scope>
    <source>
        <strain evidence="5">cv. Malutang</strain>
    </source>
</reference>
<dbReference type="Pfam" id="PF14392">
    <property type="entry name" value="zf-CCHC_4"/>
    <property type="match status" value="1"/>
</dbReference>
<evidence type="ECO:0008006" key="6">
    <source>
        <dbReference type="Google" id="ProtNLM"/>
    </source>
</evidence>
<evidence type="ECO:0000259" key="2">
    <source>
        <dbReference type="Pfam" id="PF14111"/>
    </source>
</evidence>
<proteinExistence type="predicted"/>
<evidence type="ECO:0000313" key="5">
    <source>
        <dbReference type="Proteomes" id="UP000323000"/>
    </source>
</evidence>
<organism evidence="4 5">
    <name type="scientific">Acer yangbiense</name>
    <dbReference type="NCBI Taxonomy" id="1000413"/>
    <lineage>
        <taxon>Eukaryota</taxon>
        <taxon>Viridiplantae</taxon>
        <taxon>Streptophyta</taxon>
        <taxon>Embryophyta</taxon>
        <taxon>Tracheophyta</taxon>
        <taxon>Spermatophyta</taxon>
        <taxon>Magnoliopsida</taxon>
        <taxon>eudicotyledons</taxon>
        <taxon>Gunneridae</taxon>
        <taxon>Pentapetalae</taxon>
        <taxon>rosids</taxon>
        <taxon>malvids</taxon>
        <taxon>Sapindales</taxon>
        <taxon>Sapindaceae</taxon>
        <taxon>Hippocastanoideae</taxon>
        <taxon>Acereae</taxon>
        <taxon>Acer</taxon>
    </lineage>
</organism>
<dbReference type="InterPro" id="IPR025836">
    <property type="entry name" value="Zn_knuckle_CX2CX4HX4C"/>
</dbReference>
<dbReference type="Proteomes" id="UP000323000">
    <property type="component" value="Chromosome 4"/>
</dbReference>
<comment type="caution">
    <text evidence="4">The sequence shown here is derived from an EMBL/GenBank/DDBJ whole genome shotgun (WGS) entry which is preliminary data.</text>
</comment>
<accession>A0A5C7I5T6</accession>
<dbReference type="PANTHER" id="PTHR31286:SF167">
    <property type="entry name" value="OS09G0268800 PROTEIN"/>
    <property type="match status" value="1"/>
</dbReference>
<dbReference type="OrthoDB" id="1750606at2759"/>
<feature type="region of interest" description="Disordered" evidence="1">
    <location>
        <begin position="51"/>
        <end position="74"/>
    </location>
</feature>
<keyword evidence="5" id="KW-1185">Reference proteome</keyword>
<feature type="compositionally biased region" description="Basic and acidic residues" evidence="1">
    <location>
        <begin position="424"/>
        <end position="433"/>
    </location>
</feature>
<feature type="domain" description="Zinc knuckle CX2CX4HX4C" evidence="3">
    <location>
        <begin position="257"/>
        <end position="304"/>
    </location>
</feature>
<feature type="region of interest" description="Disordered" evidence="1">
    <location>
        <begin position="332"/>
        <end position="371"/>
    </location>
</feature>
<evidence type="ECO:0000313" key="4">
    <source>
        <dbReference type="EMBL" id="TXG63892.1"/>
    </source>
</evidence>